<evidence type="ECO:0000313" key="3">
    <source>
        <dbReference type="Proteomes" id="UP001190926"/>
    </source>
</evidence>
<reference evidence="2 3" key="1">
    <citation type="journal article" date="2021" name="Nat. Commun.">
        <title>Incipient diploidization of the medicinal plant Perilla within 10,000 years.</title>
        <authorList>
            <person name="Zhang Y."/>
            <person name="Shen Q."/>
            <person name="Leng L."/>
            <person name="Zhang D."/>
            <person name="Chen S."/>
            <person name="Shi Y."/>
            <person name="Ning Z."/>
            <person name="Chen S."/>
        </authorList>
    </citation>
    <scope>NUCLEOTIDE SEQUENCE [LARGE SCALE GENOMIC DNA]</scope>
    <source>
        <strain evidence="3">cv. PC099</strain>
    </source>
</reference>
<dbReference type="EMBL" id="SDAM02029612">
    <property type="protein sequence ID" value="KAH6755342.1"/>
    <property type="molecule type" value="Genomic_DNA"/>
</dbReference>
<dbReference type="Gene3D" id="2.120.10.80">
    <property type="entry name" value="Kelch-type beta propeller"/>
    <property type="match status" value="1"/>
</dbReference>
<dbReference type="Proteomes" id="UP001190926">
    <property type="component" value="Unassembled WGS sequence"/>
</dbReference>
<protein>
    <submittedName>
        <fullName evidence="2">Uncharacterized protein</fullName>
    </submittedName>
</protein>
<name>A0AAD4IMQ7_PERFH</name>
<keyword evidence="3" id="KW-1185">Reference proteome</keyword>
<dbReference type="AlphaFoldDB" id="A0AAD4IMQ7"/>
<dbReference type="InterPro" id="IPR015915">
    <property type="entry name" value="Kelch-typ_b-propeller"/>
</dbReference>
<gene>
    <name evidence="2" type="ORF">C2S53_014666</name>
</gene>
<comment type="caution">
    <text evidence="2">The sequence shown here is derived from an EMBL/GenBank/DDBJ whole genome shotgun (WGS) entry which is preliminary data.</text>
</comment>
<sequence length="377" mass="42237">MGRGRRKNRSSSSFAPLSESKPPTSSSASPSESKPPPSSRMSCLICLARTLFSDALHYFGFIFDPANEAAHNDGEGFMPTNPRFRIDGLSLVAFCTVNSILYVFETDDDINKSVYSLDLSVTLGESSSEMVVIEKGMLEKCTDMESPKVGAEVIVTPKGKILIFSHVIDDDDGHGGFELFDPDTKRCRLLPQLPNVETYWTRGFGFLSDALFMISTTEYGKFVFDFDRNEWQIYKDSYAPWGEFISLGNKLYSVGGLVTKRDSCVGFDLDPPLSSFPDSVVERKYHGQVIHVSCSMCLIDGIAEKEFVLSFAQVVFEYDKGNDKPYIIFDAYNKSQHNRKMTKASSRFIVGRMPKHLYKFISLGMFRIGCIHPVSNV</sequence>
<accession>A0AAD4IMQ7</accession>
<organism evidence="2 3">
    <name type="scientific">Perilla frutescens var. hirtella</name>
    <name type="common">Perilla citriodora</name>
    <name type="synonym">Perilla setoyensis</name>
    <dbReference type="NCBI Taxonomy" id="608512"/>
    <lineage>
        <taxon>Eukaryota</taxon>
        <taxon>Viridiplantae</taxon>
        <taxon>Streptophyta</taxon>
        <taxon>Embryophyta</taxon>
        <taxon>Tracheophyta</taxon>
        <taxon>Spermatophyta</taxon>
        <taxon>Magnoliopsida</taxon>
        <taxon>eudicotyledons</taxon>
        <taxon>Gunneridae</taxon>
        <taxon>Pentapetalae</taxon>
        <taxon>asterids</taxon>
        <taxon>lamiids</taxon>
        <taxon>Lamiales</taxon>
        <taxon>Lamiaceae</taxon>
        <taxon>Nepetoideae</taxon>
        <taxon>Elsholtzieae</taxon>
        <taxon>Perilla</taxon>
    </lineage>
</organism>
<feature type="compositionally biased region" description="Low complexity" evidence="1">
    <location>
        <begin position="10"/>
        <end position="32"/>
    </location>
</feature>
<proteinExistence type="predicted"/>
<dbReference type="SUPFAM" id="SSF117281">
    <property type="entry name" value="Kelch motif"/>
    <property type="match status" value="1"/>
</dbReference>
<evidence type="ECO:0000256" key="1">
    <source>
        <dbReference type="SAM" id="MobiDB-lite"/>
    </source>
</evidence>
<evidence type="ECO:0000313" key="2">
    <source>
        <dbReference type="EMBL" id="KAH6755342.1"/>
    </source>
</evidence>
<feature type="region of interest" description="Disordered" evidence="1">
    <location>
        <begin position="1"/>
        <end position="38"/>
    </location>
</feature>